<evidence type="ECO:0000256" key="3">
    <source>
        <dbReference type="PROSITE-ProRule" id="PRU00169"/>
    </source>
</evidence>
<dbReference type="PANTHER" id="PTHR37299:SF1">
    <property type="entry name" value="STAGE 0 SPORULATION PROTEIN A HOMOLOG"/>
    <property type="match status" value="1"/>
</dbReference>
<evidence type="ECO:0000259" key="5">
    <source>
        <dbReference type="PROSITE" id="PS50930"/>
    </source>
</evidence>
<dbReference type="Pfam" id="PF04397">
    <property type="entry name" value="LytTR"/>
    <property type="match status" value="1"/>
</dbReference>
<dbReference type="InterPro" id="IPR007492">
    <property type="entry name" value="LytTR_DNA-bd_dom"/>
</dbReference>
<name>A0A7M2REB3_9FIRM</name>
<dbReference type="InterPro" id="IPR011006">
    <property type="entry name" value="CheY-like_superfamily"/>
</dbReference>
<evidence type="ECO:0000256" key="1">
    <source>
        <dbReference type="ARBA" id="ARBA00018672"/>
    </source>
</evidence>
<dbReference type="EMBL" id="CP063304">
    <property type="protein sequence ID" value="QOV18646.1"/>
    <property type="molecule type" value="Genomic_DNA"/>
</dbReference>
<dbReference type="PROSITE" id="PS50110">
    <property type="entry name" value="RESPONSE_REGULATORY"/>
    <property type="match status" value="1"/>
</dbReference>
<evidence type="ECO:0000313" key="7">
    <source>
        <dbReference type="Proteomes" id="UP000593601"/>
    </source>
</evidence>
<keyword evidence="3" id="KW-0597">Phosphoprotein</keyword>
<dbReference type="SUPFAM" id="SSF52172">
    <property type="entry name" value="CheY-like"/>
    <property type="match status" value="1"/>
</dbReference>
<keyword evidence="7" id="KW-1185">Reference proteome</keyword>
<dbReference type="AlphaFoldDB" id="A0A7M2REB3"/>
<accession>A0A7M2REB3</accession>
<dbReference type="InterPro" id="IPR001789">
    <property type="entry name" value="Sig_transdc_resp-reg_receiver"/>
</dbReference>
<dbReference type="GO" id="GO:0000156">
    <property type="term" value="F:phosphorelay response regulator activity"/>
    <property type="evidence" value="ECO:0007669"/>
    <property type="project" value="InterPro"/>
</dbReference>
<dbReference type="RefSeq" id="WP_193735008.1">
    <property type="nucleotide sequence ID" value="NZ_CP063304.1"/>
</dbReference>
<dbReference type="Pfam" id="PF00072">
    <property type="entry name" value="Response_reg"/>
    <property type="match status" value="1"/>
</dbReference>
<feature type="modified residue" description="4-aspartylphosphate" evidence="3">
    <location>
        <position position="60"/>
    </location>
</feature>
<organism evidence="6 7">
    <name type="scientific">Blautia liquoris</name>
    <dbReference type="NCBI Taxonomy" id="2779518"/>
    <lineage>
        <taxon>Bacteria</taxon>
        <taxon>Bacillati</taxon>
        <taxon>Bacillota</taxon>
        <taxon>Clostridia</taxon>
        <taxon>Lachnospirales</taxon>
        <taxon>Lachnospiraceae</taxon>
        <taxon>Blautia</taxon>
    </lineage>
</organism>
<dbReference type="PANTHER" id="PTHR37299">
    <property type="entry name" value="TRANSCRIPTIONAL REGULATOR-RELATED"/>
    <property type="match status" value="1"/>
</dbReference>
<dbReference type="PROSITE" id="PS50930">
    <property type="entry name" value="HTH_LYTTR"/>
    <property type="match status" value="1"/>
</dbReference>
<dbReference type="InterPro" id="IPR046947">
    <property type="entry name" value="LytR-like"/>
</dbReference>
<protein>
    <recommendedName>
        <fullName evidence="1">Stage 0 sporulation protein A homolog</fullName>
    </recommendedName>
</protein>
<dbReference type="GO" id="GO:0003677">
    <property type="term" value="F:DNA binding"/>
    <property type="evidence" value="ECO:0007669"/>
    <property type="project" value="InterPro"/>
</dbReference>
<dbReference type="SMART" id="SM00448">
    <property type="entry name" value="REC"/>
    <property type="match status" value="1"/>
</dbReference>
<comment type="function">
    <text evidence="2">May play the central regulatory role in sporulation. It may be an element of the effector pathway responsible for the activation of sporulation genes in response to nutritional stress. Spo0A may act in concert with spo0H (a sigma factor) to control the expression of some genes that are critical to the sporulation process.</text>
</comment>
<feature type="domain" description="HTH LytTR-type" evidence="5">
    <location>
        <begin position="135"/>
        <end position="235"/>
    </location>
</feature>
<dbReference type="Gene3D" id="2.40.50.1020">
    <property type="entry name" value="LytTr DNA-binding domain"/>
    <property type="match status" value="1"/>
</dbReference>
<dbReference type="SMART" id="SM00850">
    <property type="entry name" value="LytTR"/>
    <property type="match status" value="1"/>
</dbReference>
<dbReference type="KEGG" id="bliq:INP51_11605"/>
<proteinExistence type="predicted"/>
<dbReference type="Proteomes" id="UP000593601">
    <property type="component" value="Chromosome"/>
</dbReference>
<evidence type="ECO:0000256" key="2">
    <source>
        <dbReference type="ARBA" id="ARBA00024867"/>
    </source>
</evidence>
<reference evidence="6 7" key="1">
    <citation type="submission" date="2020-10" db="EMBL/GenBank/DDBJ databases">
        <title>Blautia liquoris sp.nov., isolated from the mud in a fermentation cellar used for the production of Chinese strong-flavoured liquor.</title>
        <authorList>
            <person name="Lu L."/>
        </authorList>
    </citation>
    <scope>NUCLEOTIDE SEQUENCE [LARGE SCALE GENOMIC DNA]</scope>
    <source>
        <strain evidence="6 7">LZLJ-3</strain>
    </source>
</reference>
<feature type="domain" description="Response regulatory" evidence="4">
    <location>
        <begin position="3"/>
        <end position="123"/>
    </location>
</feature>
<dbReference type="Gene3D" id="3.40.50.2300">
    <property type="match status" value="1"/>
</dbReference>
<gene>
    <name evidence="6" type="ORF">INP51_11605</name>
</gene>
<sequence length="251" mass="29299">MLKIILCDDDRDSVRKCAKLISGIAEKNQLEVMISCFESGESLLFHYAETPDQIDILYLDIMMNGMNGMEVAHQMRNYGCKAQIVFLTISEEYVYDAFDVNAVRYLLKGATSYKKFESTFLRAAKLAALSEDRLFTFEFDGETGVIPMRQISYFEIWQRRVTIHYGDEKTAKFYGRMEQLEVKLRGDDFVRSHRSFLVHLPYIAKFCRHNLILKTGELVPVGVTYMDSLKREFAEYITRFHVYDSEDIKDE</sequence>
<evidence type="ECO:0000259" key="4">
    <source>
        <dbReference type="PROSITE" id="PS50110"/>
    </source>
</evidence>
<evidence type="ECO:0000313" key="6">
    <source>
        <dbReference type="EMBL" id="QOV18646.1"/>
    </source>
</evidence>